<evidence type="ECO:0000259" key="9">
    <source>
        <dbReference type="Pfam" id="PF00940"/>
    </source>
</evidence>
<dbReference type="GeneID" id="110752577"/>
<dbReference type="RefSeq" id="XP_021808952.1">
    <property type="nucleotide sequence ID" value="XM_021953260.1"/>
</dbReference>
<evidence type="ECO:0000256" key="7">
    <source>
        <dbReference type="ARBA" id="ARBA00048552"/>
    </source>
</evidence>
<dbReference type="InterPro" id="IPR002092">
    <property type="entry name" value="DNA-dir_Rpol_phage-type"/>
</dbReference>
<dbReference type="Proteomes" id="UP000515124">
    <property type="component" value="Unplaced"/>
</dbReference>
<dbReference type="PANTHER" id="PTHR10102:SF1">
    <property type="entry name" value="DNA-DIRECTED RNA POLYMERASE 3, CHLOROPLASTIC"/>
    <property type="match status" value="1"/>
</dbReference>
<dbReference type="GO" id="GO:0003677">
    <property type="term" value="F:DNA binding"/>
    <property type="evidence" value="ECO:0007669"/>
    <property type="project" value="InterPro"/>
</dbReference>
<protein>
    <recommendedName>
        <fullName evidence="2">DNA-directed RNA polymerase</fullName>
        <ecNumber evidence="2">2.7.7.6</ecNumber>
    </recommendedName>
</protein>
<evidence type="ECO:0000256" key="4">
    <source>
        <dbReference type="ARBA" id="ARBA00022679"/>
    </source>
</evidence>
<dbReference type="GO" id="GO:0006390">
    <property type="term" value="P:mitochondrial transcription"/>
    <property type="evidence" value="ECO:0007669"/>
    <property type="project" value="TreeGrafter"/>
</dbReference>
<gene>
    <name evidence="11 12" type="primary">LOC110752577</name>
</gene>
<keyword evidence="10" id="KW-1185">Reference proteome</keyword>
<dbReference type="PANTHER" id="PTHR10102">
    <property type="entry name" value="DNA-DIRECTED RNA POLYMERASE, MITOCHONDRIAL"/>
    <property type="match status" value="1"/>
</dbReference>
<dbReference type="GO" id="GO:0034245">
    <property type="term" value="C:mitochondrial DNA-directed RNA polymerase complex"/>
    <property type="evidence" value="ECO:0007669"/>
    <property type="project" value="TreeGrafter"/>
</dbReference>
<dbReference type="SUPFAM" id="SSF56672">
    <property type="entry name" value="DNA/RNA polymerases"/>
    <property type="match status" value="1"/>
</dbReference>
<evidence type="ECO:0000256" key="5">
    <source>
        <dbReference type="ARBA" id="ARBA00022695"/>
    </source>
</evidence>
<dbReference type="Pfam" id="PF00940">
    <property type="entry name" value="RNA_pol"/>
    <property type="match status" value="1"/>
</dbReference>
<keyword evidence="8" id="KW-0472">Membrane</keyword>
<keyword evidence="3" id="KW-0240">DNA-directed RNA polymerase</keyword>
<dbReference type="KEGG" id="pavi:110752577"/>
<proteinExistence type="inferred from homology"/>
<dbReference type="GO" id="GO:0003899">
    <property type="term" value="F:DNA-directed RNA polymerase activity"/>
    <property type="evidence" value="ECO:0007669"/>
    <property type="project" value="UniProtKB-EC"/>
</dbReference>
<dbReference type="InterPro" id="IPR046950">
    <property type="entry name" value="DNA-dir_Rpol_C_phage-type"/>
</dbReference>
<dbReference type="EC" id="2.7.7.6" evidence="2"/>
<keyword evidence="5" id="KW-0548">Nucleotidyltransferase</keyword>
<evidence type="ECO:0000256" key="3">
    <source>
        <dbReference type="ARBA" id="ARBA00022478"/>
    </source>
</evidence>
<feature type="domain" description="DNA-directed RNA polymerase C-terminal" evidence="9">
    <location>
        <begin position="62"/>
        <end position="92"/>
    </location>
</feature>
<keyword evidence="8" id="KW-0812">Transmembrane</keyword>
<keyword evidence="8" id="KW-1133">Transmembrane helix</keyword>
<keyword evidence="6" id="KW-0804">Transcription</keyword>
<dbReference type="InterPro" id="IPR043502">
    <property type="entry name" value="DNA/RNA_pol_sf"/>
</dbReference>
<feature type="transmembrane region" description="Helical" evidence="8">
    <location>
        <begin position="12"/>
        <end position="29"/>
    </location>
</feature>
<evidence type="ECO:0000256" key="6">
    <source>
        <dbReference type="ARBA" id="ARBA00023163"/>
    </source>
</evidence>
<dbReference type="AlphaFoldDB" id="A0A6P5S5Z5"/>
<evidence type="ECO:0000256" key="1">
    <source>
        <dbReference type="ARBA" id="ARBA00009493"/>
    </source>
</evidence>
<evidence type="ECO:0000313" key="12">
    <source>
        <dbReference type="RefSeq" id="XP_021808952.1"/>
    </source>
</evidence>
<sequence>MLENGELHFLHILYTLLTGSHMIMIALACRDTGLRFAEDIGTYTLLKCSVLRGLEGIDSSKQGVHDSFWTHACDVDQMNEILREKFVELYSMLIKSLPLPRCLKVSKHHIQH</sequence>
<comment type="similarity">
    <text evidence="1">Belongs to the phage and mitochondrial RNA polymerase family.</text>
</comment>
<organism evidence="10 11">
    <name type="scientific">Prunus avium</name>
    <name type="common">Cherry</name>
    <name type="synonym">Cerasus avium</name>
    <dbReference type="NCBI Taxonomy" id="42229"/>
    <lineage>
        <taxon>Eukaryota</taxon>
        <taxon>Viridiplantae</taxon>
        <taxon>Streptophyta</taxon>
        <taxon>Embryophyta</taxon>
        <taxon>Tracheophyta</taxon>
        <taxon>Spermatophyta</taxon>
        <taxon>Magnoliopsida</taxon>
        <taxon>eudicotyledons</taxon>
        <taxon>Gunneridae</taxon>
        <taxon>Pentapetalae</taxon>
        <taxon>rosids</taxon>
        <taxon>fabids</taxon>
        <taxon>Rosales</taxon>
        <taxon>Rosaceae</taxon>
        <taxon>Amygdaloideae</taxon>
        <taxon>Amygdaleae</taxon>
        <taxon>Prunus</taxon>
    </lineage>
</organism>
<comment type="catalytic activity">
    <reaction evidence="7">
        <text>RNA(n) + a ribonucleoside 5'-triphosphate = RNA(n+1) + diphosphate</text>
        <dbReference type="Rhea" id="RHEA:21248"/>
        <dbReference type="Rhea" id="RHEA-COMP:14527"/>
        <dbReference type="Rhea" id="RHEA-COMP:17342"/>
        <dbReference type="ChEBI" id="CHEBI:33019"/>
        <dbReference type="ChEBI" id="CHEBI:61557"/>
        <dbReference type="ChEBI" id="CHEBI:140395"/>
        <dbReference type="EC" id="2.7.7.6"/>
    </reaction>
</comment>
<keyword evidence="4" id="KW-0808">Transferase</keyword>
<dbReference type="Gene3D" id="3.30.70.370">
    <property type="match status" value="1"/>
</dbReference>
<evidence type="ECO:0000256" key="2">
    <source>
        <dbReference type="ARBA" id="ARBA00012418"/>
    </source>
</evidence>
<evidence type="ECO:0000313" key="10">
    <source>
        <dbReference type="Proteomes" id="UP000515124"/>
    </source>
</evidence>
<name>A0A6P5S5Z5_PRUAV</name>
<evidence type="ECO:0000256" key="8">
    <source>
        <dbReference type="SAM" id="Phobius"/>
    </source>
</evidence>
<accession>A0A6P5S5Z5</accession>
<reference evidence="11 12" key="1">
    <citation type="submission" date="2025-04" db="UniProtKB">
        <authorList>
            <consortium name="RefSeq"/>
        </authorList>
    </citation>
    <scope>IDENTIFICATION</scope>
</reference>
<dbReference type="RefSeq" id="XP_021808951.1">
    <property type="nucleotide sequence ID" value="XM_021953259.1"/>
</dbReference>
<evidence type="ECO:0000313" key="11">
    <source>
        <dbReference type="RefSeq" id="XP_021808951.1"/>
    </source>
</evidence>